<sequence length="357" mass="39961">MDLPDFSDQLEKNTPPLANPSTPTKGLSVITTVSPLSNQVNHQSRRLEESNSARRKDHAGGKQIKVSIEYRFCVLDTGPKLTPNTRVSNKRKAPPIEPEDKYIKITSDLGQVHIYWESSNTCLSDFRSAVINTIAEKEGKRLGGHVRLQEEEGDILWYAIIPHGHMFVEKNKTTLEDDDIFEEFLAQAKGTWDGRKNTVNLLQRDPKVVAQKKKALENLEKQDGGNEERTELNDHEPTAGASNSREIMNNIWMLRATHMPCEQLTGSSELPVMICPLDSNRLIALTTDCLVLWARSMTKEEFLGISCRNREDAPDHLNHAVSDSAQPPGSRGTNQQWGGQPNRGYGALSQISISLTR</sequence>
<name>A0A5B0P4Z6_PUCGR</name>
<evidence type="ECO:0000313" key="5">
    <source>
        <dbReference type="Proteomes" id="UP000325313"/>
    </source>
</evidence>
<evidence type="ECO:0000313" key="4">
    <source>
        <dbReference type="Proteomes" id="UP000324748"/>
    </source>
</evidence>
<dbReference type="OrthoDB" id="10551087at2759"/>
<feature type="compositionally biased region" description="Polar residues" evidence="1">
    <location>
        <begin position="321"/>
        <end position="339"/>
    </location>
</feature>
<protein>
    <submittedName>
        <fullName evidence="2">Uncharacterized protein</fullName>
    </submittedName>
</protein>
<feature type="compositionally biased region" description="Basic and acidic residues" evidence="1">
    <location>
        <begin position="45"/>
        <end position="60"/>
    </location>
</feature>
<evidence type="ECO:0000313" key="2">
    <source>
        <dbReference type="EMBL" id="KAA1096627.1"/>
    </source>
</evidence>
<feature type="compositionally biased region" description="Polar residues" evidence="1">
    <location>
        <begin position="19"/>
        <end position="42"/>
    </location>
</feature>
<organism evidence="2 4">
    <name type="scientific">Puccinia graminis f. sp. tritici</name>
    <dbReference type="NCBI Taxonomy" id="56615"/>
    <lineage>
        <taxon>Eukaryota</taxon>
        <taxon>Fungi</taxon>
        <taxon>Dikarya</taxon>
        <taxon>Basidiomycota</taxon>
        <taxon>Pucciniomycotina</taxon>
        <taxon>Pucciniomycetes</taxon>
        <taxon>Pucciniales</taxon>
        <taxon>Pucciniaceae</taxon>
        <taxon>Puccinia</taxon>
    </lineage>
</organism>
<feature type="region of interest" description="Disordered" evidence="1">
    <location>
        <begin position="216"/>
        <end position="244"/>
    </location>
</feature>
<dbReference type="Proteomes" id="UP000324748">
    <property type="component" value="Unassembled WGS sequence"/>
</dbReference>
<dbReference type="Proteomes" id="UP000325313">
    <property type="component" value="Unassembled WGS sequence"/>
</dbReference>
<reference evidence="4 5" key="1">
    <citation type="submission" date="2019-05" db="EMBL/GenBank/DDBJ databases">
        <title>Emergence of the Ug99 lineage of the wheat stem rust pathogen through somatic hybridization.</title>
        <authorList>
            <person name="Li F."/>
            <person name="Upadhyaya N.M."/>
            <person name="Sperschneider J."/>
            <person name="Matny O."/>
            <person name="Nguyen-Phuc H."/>
            <person name="Mago R."/>
            <person name="Raley C."/>
            <person name="Miller M.E."/>
            <person name="Silverstein K.A.T."/>
            <person name="Henningsen E."/>
            <person name="Hirsch C.D."/>
            <person name="Visser B."/>
            <person name="Pretorius Z.A."/>
            <person name="Steffenson B.J."/>
            <person name="Schwessinger B."/>
            <person name="Dodds P.N."/>
            <person name="Figueroa M."/>
        </authorList>
    </citation>
    <scope>NUCLEOTIDE SEQUENCE [LARGE SCALE GENOMIC DNA]</scope>
    <source>
        <strain evidence="2">21-0</strain>
        <strain evidence="3 5">Ug99</strain>
    </source>
</reference>
<comment type="caution">
    <text evidence="2">The sequence shown here is derived from an EMBL/GenBank/DDBJ whole genome shotgun (WGS) entry which is preliminary data.</text>
</comment>
<accession>A0A5B0P4Z6</accession>
<feature type="region of interest" description="Disordered" evidence="1">
    <location>
        <begin position="1"/>
        <end position="60"/>
    </location>
</feature>
<evidence type="ECO:0000313" key="3">
    <source>
        <dbReference type="EMBL" id="KAA1131808.1"/>
    </source>
</evidence>
<dbReference type="EMBL" id="VSWC01000067">
    <property type="protein sequence ID" value="KAA1096627.1"/>
    <property type="molecule type" value="Genomic_DNA"/>
</dbReference>
<dbReference type="AlphaFoldDB" id="A0A5B0P4Z6"/>
<dbReference type="EMBL" id="VDEP01000102">
    <property type="protein sequence ID" value="KAA1131808.1"/>
    <property type="molecule type" value="Genomic_DNA"/>
</dbReference>
<feature type="region of interest" description="Disordered" evidence="1">
    <location>
        <begin position="314"/>
        <end position="345"/>
    </location>
</feature>
<keyword evidence="4" id="KW-1185">Reference proteome</keyword>
<gene>
    <name evidence="2" type="ORF">PGT21_023167</name>
    <name evidence="3" type="ORF">PGTUg99_027099</name>
</gene>
<feature type="compositionally biased region" description="Basic and acidic residues" evidence="1">
    <location>
        <begin position="216"/>
        <end position="237"/>
    </location>
</feature>
<proteinExistence type="predicted"/>
<evidence type="ECO:0000256" key="1">
    <source>
        <dbReference type="SAM" id="MobiDB-lite"/>
    </source>
</evidence>